<comment type="caution">
    <text evidence="1">The sequence shown here is derived from an EMBL/GenBank/DDBJ whole genome shotgun (WGS) entry which is preliminary data.</text>
</comment>
<organism evidence="1 2">
    <name type="scientific">Sphagnum jensenii</name>
    <dbReference type="NCBI Taxonomy" id="128206"/>
    <lineage>
        <taxon>Eukaryota</taxon>
        <taxon>Viridiplantae</taxon>
        <taxon>Streptophyta</taxon>
        <taxon>Embryophyta</taxon>
        <taxon>Bryophyta</taxon>
        <taxon>Sphagnophytina</taxon>
        <taxon>Sphagnopsida</taxon>
        <taxon>Sphagnales</taxon>
        <taxon>Sphagnaceae</taxon>
        <taxon>Sphagnum</taxon>
    </lineage>
</organism>
<name>A0ABP0VGQ9_9BRYO</name>
<dbReference type="Proteomes" id="UP001497444">
    <property type="component" value="Unassembled WGS sequence"/>
</dbReference>
<evidence type="ECO:0000313" key="1">
    <source>
        <dbReference type="EMBL" id="CAK9253367.1"/>
    </source>
</evidence>
<sequence>MFINGDAANKVRRGYMTDLEIEQASEVPAEVVEAAIVDKQAPEYTKAQVSKIVERERLKALEKGRRDALMQLQQDQVQQAQAPQAQPMQAASSIGGMQQLSQADIERMIAQRTSQLMEQQMHQVRNEQVAQSFFNKMQAAESRHPGLEQKLNDLDYESIAPLIMMANNMENTADVIAELIDNPMKMGDTVTFDTTPRYISYAGLQITEQPSVQRVQSLICSQAANVSSAYTDQQFIFNVRDYMDRFGSAAVKELGSLIEADVQENYVSGVQINNPQDPNFGSLQYQSGPFRFYGDGVTPINSFTQLAQSIANFDDFGAATYDKVAILPVATIPSIVGTGLNQFAVNRNNETAYDWELGRFSQTDWHESNLLPTHVAGTIGNAASPNNVLTVISVGDPTGQNVLSITFQSTGDPSDADAIKAGDLLQFNDISGYPNMRFLTFIGHRVSQQPVQFRAIADAATDSSGVVTVFFQTINSVGLVWAQNQNQNLNNTIVPGMQVSVLPSHRAGILMSGNQFYLAMPRLPDESPFTTSTMVDDATGASIRHYFGSQFGMNNRAYVRDCVWGSCLVPENSLRYIFPM</sequence>
<evidence type="ECO:0000313" key="2">
    <source>
        <dbReference type="Proteomes" id="UP001497444"/>
    </source>
</evidence>
<proteinExistence type="predicted"/>
<gene>
    <name evidence="1" type="ORF">CSSPJE1EN1_LOCUS28745</name>
</gene>
<dbReference type="EMBL" id="CAXAQS010000828">
    <property type="protein sequence ID" value="CAK9253367.1"/>
    <property type="molecule type" value="Genomic_DNA"/>
</dbReference>
<accession>A0ABP0VGQ9</accession>
<keyword evidence="2" id="KW-1185">Reference proteome</keyword>
<reference evidence="1" key="1">
    <citation type="submission" date="2024-02" db="EMBL/GenBank/DDBJ databases">
        <authorList>
            <consortium name="ELIXIR-Norway"/>
            <consortium name="Elixir Norway"/>
        </authorList>
    </citation>
    <scope>NUCLEOTIDE SEQUENCE</scope>
</reference>
<evidence type="ECO:0008006" key="3">
    <source>
        <dbReference type="Google" id="ProtNLM"/>
    </source>
</evidence>
<protein>
    <recommendedName>
        <fullName evidence="3">Capsid protein</fullName>
    </recommendedName>
</protein>